<evidence type="ECO:0000256" key="1">
    <source>
        <dbReference type="SAM" id="MobiDB-lite"/>
    </source>
</evidence>
<dbReference type="EMBL" id="CAJNOT010002535">
    <property type="protein sequence ID" value="CAF1324294.1"/>
    <property type="molecule type" value="Genomic_DNA"/>
</dbReference>
<feature type="compositionally biased region" description="Low complexity" evidence="1">
    <location>
        <begin position="61"/>
        <end position="85"/>
    </location>
</feature>
<dbReference type="Proteomes" id="UP000663836">
    <property type="component" value="Unassembled WGS sequence"/>
</dbReference>
<feature type="region of interest" description="Disordered" evidence="1">
    <location>
        <begin position="51"/>
        <end position="85"/>
    </location>
</feature>
<dbReference type="Proteomes" id="UP000663864">
    <property type="component" value="Unassembled WGS sequence"/>
</dbReference>
<sequence>MLQYALPLTMSENPDQIPPPQSVVLSLTIENNVEINQMMKFMVNTDNINKNLYQGDDDHLSQSSSTTNQGSQQNNNNNNIRSTRS</sequence>
<comment type="caution">
    <text evidence="2">The sequence shown here is derived from an EMBL/GenBank/DDBJ whole genome shotgun (WGS) entry which is preliminary data.</text>
</comment>
<protein>
    <submittedName>
        <fullName evidence="2">Uncharacterized protein</fullName>
    </submittedName>
</protein>
<accession>A0A815FED2</accession>
<evidence type="ECO:0000313" key="3">
    <source>
        <dbReference type="EMBL" id="CAF3869438.1"/>
    </source>
</evidence>
<name>A0A815FED2_9BILA</name>
<evidence type="ECO:0000313" key="4">
    <source>
        <dbReference type="Proteomes" id="UP000663864"/>
    </source>
</evidence>
<dbReference type="EMBL" id="CAJOBD010002270">
    <property type="protein sequence ID" value="CAF3869438.1"/>
    <property type="molecule type" value="Genomic_DNA"/>
</dbReference>
<gene>
    <name evidence="3" type="ORF">JBS370_LOCUS19220</name>
    <name evidence="2" type="ORF">ZHD862_LOCUS29177</name>
</gene>
<dbReference type="AlphaFoldDB" id="A0A815FED2"/>
<organism evidence="2 4">
    <name type="scientific">Rotaria sordida</name>
    <dbReference type="NCBI Taxonomy" id="392033"/>
    <lineage>
        <taxon>Eukaryota</taxon>
        <taxon>Metazoa</taxon>
        <taxon>Spiralia</taxon>
        <taxon>Gnathifera</taxon>
        <taxon>Rotifera</taxon>
        <taxon>Eurotatoria</taxon>
        <taxon>Bdelloidea</taxon>
        <taxon>Philodinida</taxon>
        <taxon>Philodinidae</taxon>
        <taxon>Rotaria</taxon>
    </lineage>
</organism>
<reference evidence="2" key="1">
    <citation type="submission" date="2021-02" db="EMBL/GenBank/DDBJ databases">
        <authorList>
            <person name="Nowell W R."/>
        </authorList>
    </citation>
    <scope>NUCLEOTIDE SEQUENCE</scope>
</reference>
<proteinExistence type="predicted"/>
<evidence type="ECO:0000313" key="2">
    <source>
        <dbReference type="EMBL" id="CAF1324294.1"/>
    </source>
</evidence>